<dbReference type="EMBL" id="CM042027">
    <property type="protein sequence ID" value="KAI3804135.1"/>
    <property type="molecule type" value="Genomic_DNA"/>
</dbReference>
<protein>
    <submittedName>
        <fullName evidence="1">Uncharacterized protein</fullName>
    </submittedName>
</protein>
<dbReference type="Proteomes" id="UP001056120">
    <property type="component" value="Linkage Group LG10"/>
</dbReference>
<organism evidence="1 2">
    <name type="scientific">Smallanthus sonchifolius</name>
    <dbReference type="NCBI Taxonomy" id="185202"/>
    <lineage>
        <taxon>Eukaryota</taxon>
        <taxon>Viridiplantae</taxon>
        <taxon>Streptophyta</taxon>
        <taxon>Embryophyta</taxon>
        <taxon>Tracheophyta</taxon>
        <taxon>Spermatophyta</taxon>
        <taxon>Magnoliopsida</taxon>
        <taxon>eudicotyledons</taxon>
        <taxon>Gunneridae</taxon>
        <taxon>Pentapetalae</taxon>
        <taxon>asterids</taxon>
        <taxon>campanulids</taxon>
        <taxon>Asterales</taxon>
        <taxon>Asteraceae</taxon>
        <taxon>Asteroideae</taxon>
        <taxon>Heliantheae alliance</taxon>
        <taxon>Millerieae</taxon>
        <taxon>Smallanthus</taxon>
    </lineage>
</organism>
<sequence>MISASMTMEGYLQVSELSWELDNLHRTTESEQQSNLQTIVFVRLCNLQSPRSYSKWADALTNDFTLNLTLFFNLRLKIRPPIHSLCTSFFFLNLLPFGI</sequence>
<accession>A0ACB9I820</accession>
<evidence type="ECO:0000313" key="1">
    <source>
        <dbReference type="EMBL" id="KAI3804135.1"/>
    </source>
</evidence>
<evidence type="ECO:0000313" key="2">
    <source>
        <dbReference type="Proteomes" id="UP001056120"/>
    </source>
</evidence>
<keyword evidence="2" id="KW-1185">Reference proteome</keyword>
<proteinExistence type="predicted"/>
<comment type="caution">
    <text evidence="1">The sequence shown here is derived from an EMBL/GenBank/DDBJ whole genome shotgun (WGS) entry which is preliminary data.</text>
</comment>
<name>A0ACB9I820_9ASTR</name>
<gene>
    <name evidence="1" type="ORF">L1987_32307</name>
</gene>
<reference evidence="2" key="1">
    <citation type="journal article" date="2022" name="Mol. Ecol. Resour.">
        <title>The genomes of chicory, endive, great burdock and yacon provide insights into Asteraceae palaeo-polyploidization history and plant inulin production.</title>
        <authorList>
            <person name="Fan W."/>
            <person name="Wang S."/>
            <person name="Wang H."/>
            <person name="Wang A."/>
            <person name="Jiang F."/>
            <person name="Liu H."/>
            <person name="Zhao H."/>
            <person name="Xu D."/>
            <person name="Zhang Y."/>
        </authorList>
    </citation>
    <scope>NUCLEOTIDE SEQUENCE [LARGE SCALE GENOMIC DNA]</scope>
    <source>
        <strain evidence="2">cv. Yunnan</strain>
    </source>
</reference>
<reference evidence="1 2" key="2">
    <citation type="journal article" date="2022" name="Mol. Ecol. Resour.">
        <title>The genomes of chicory, endive, great burdock and yacon provide insights into Asteraceae paleo-polyploidization history and plant inulin production.</title>
        <authorList>
            <person name="Fan W."/>
            <person name="Wang S."/>
            <person name="Wang H."/>
            <person name="Wang A."/>
            <person name="Jiang F."/>
            <person name="Liu H."/>
            <person name="Zhao H."/>
            <person name="Xu D."/>
            <person name="Zhang Y."/>
        </authorList>
    </citation>
    <scope>NUCLEOTIDE SEQUENCE [LARGE SCALE GENOMIC DNA]</scope>
    <source>
        <strain evidence="2">cv. Yunnan</strain>
        <tissue evidence="1">Leaves</tissue>
    </source>
</reference>